<organism evidence="6 7">
    <name type="scientific">Lepeophtheirus salmonis</name>
    <name type="common">Salmon louse</name>
    <name type="synonym">Caligus salmonis</name>
    <dbReference type="NCBI Taxonomy" id="72036"/>
    <lineage>
        <taxon>Eukaryota</taxon>
        <taxon>Metazoa</taxon>
        <taxon>Ecdysozoa</taxon>
        <taxon>Arthropoda</taxon>
        <taxon>Crustacea</taxon>
        <taxon>Multicrustacea</taxon>
        <taxon>Hexanauplia</taxon>
        <taxon>Copepoda</taxon>
        <taxon>Siphonostomatoida</taxon>
        <taxon>Caligidae</taxon>
        <taxon>Lepeophtheirus</taxon>
    </lineage>
</organism>
<comment type="subcellular location">
    <subcellularLocation>
        <location evidence="1">Membrane</location>
        <topology evidence="1">Multi-pass membrane protein</topology>
    </subcellularLocation>
</comment>
<comment type="similarity">
    <text evidence="5">Belongs to the TMEM41 family.</text>
</comment>
<evidence type="ECO:0000256" key="5">
    <source>
        <dbReference type="ARBA" id="ARBA00025797"/>
    </source>
</evidence>
<dbReference type="PANTHER" id="PTHR43220">
    <property type="match status" value="1"/>
</dbReference>
<dbReference type="EMBL" id="HG994584">
    <property type="protein sequence ID" value="CAF2940072.1"/>
    <property type="molecule type" value="Genomic_DNA"/>
</dbReference>
<evidence type="ECO:0000313" key="6">
    <source>
        <dbReference type="EMBL" id="CAF2940072.1"/>
    </source>
</evidence>
<name>A0A7R8H8Z7_LEPSM</name>
<dbReference type="InterPro" id="IPR045014">
    <property type="entry name" value="TM41A/B"/>
</dbReference>
<dbReference type="AlphaFoldDB" id="A0A7R8H8Z7"/>
<evidence type="ECO:0000256" key="4">
    <source>
        <dbReference type="ARBA" id="ARBA00023136"/>
    </source>
</evidence>
<dbReference type="Proteomes" id="UP000675881">
    <property type="component" value="Chromosome 5"/>
</dbReference>
<gene>
    <name evidence="6" type="ORF">LSAA_10239</name>
</gene>
<dbReference type="GO" id="GO:0000045">
    <property type="term" value="P:autophagosome assembly"/>
    <property type="evidence" value="ECO:0007669"/>
    <property type="project" value="TreeGrafter"/>
</dbReference>
<accession>A0A7R8H8Z7</accession>
<keyword evidence="2 6" id="KW-0812">Transmembrane</keyword>
<evidence type="ECO:0000256" key="2">
    <source>
        <dbReference type="ARBA" id="ARBA00022692"/>
    </source>
</evidence>
<keyword evidence="4" id="KW-0472">Membrane</keyword>
<keyword evidence="7" id="KW-1185">Reference proteome</keyword>
<dbReference type="OrthoDB" id="3364966at2759"/>
<evidence type="ECO:0000256" key="1">
    <source>
        <dbReference type="ARBA" id="ARBA00004141"/>
    </source>
</evidence>
<keyword evidence="3" id="KW-1133">Transmembrane helix</keyword>
<protein>
    <submittedName>
        <fullName evidence="6">Transmembrane protein 41B,Transmembrane protein 41 homolog</fullName>
    </submittedName>
</protein>
<sequence>MNQNEYFLLHGEGGSADLKLSILNTFATHIIGQEVYHEYKVALTSLILIFLTYIGVLIAVYLNLPDINDKEAIHIKFPSNIEEAKSLGMVLSQYSVQYYLQVLIGVTITYLFLQTFAIPGSIFLSIVAGFLFPFYTALIMQKFHDLAREVEKHRDNMFIYILFLRITPLVPNWLINITSPILEVDVIPFWFGTFFGVAPPSIVAIKAGKTLQEMTSTADAFSYQSIILLFLISLLCLLPIGMKKISKNLK</sequence>
<dbReference type="PANTHER" id="PTHR43220:SF18">
    <property type="entry name" value="TRANSMEMBRANE PROTEIN 41B"/>
    <property type="match status" value="1"/>
</dbReference>
<dbReference type="GO" id="GO:0005789">
    <property type="term" value="C:endoplasmic reticulum membrane"/>
    <property type="evidence" value="ECO:0007669"/>
    <property type="project" value="TreeGrafter"/>
</dbReference>
<evidence type="ECO:0000256" key="3">
    <source>
        <dbReference type="ARBA" id="ARBA00022989"/>
    </source>
</evidence>
<evidence type="ECO:0000313" key="7">
    <source>
        <dbReference type="Proteomes" id="UP000675881"/>
    </source>
</evidence>
<proteinExistence type="inferred from homology"/>
<reference evidence="6" key="1">
    <citation type="submission" date="2021-02" db="EMBL/GenBank/DDBJ databases">
        <authorList>
            <person name="Bekaert M."/>
        </authorList>
    </citation>
    <scope>NUCLEOTIDE SEQUENCE</scope>
    <source>
        <strain evidence="6">IoA-00</strain>
    </source>
</reference>